<name>A0A1V0G6N4_NEIME</name>
<dbReference type="GO" id="GO:0020037">
    <property type="term" value="F:heme binding"/>
    <property type="evidence" value="ECO:0007669"/>
    <property type="project" value="InterPro"/>
</dbReference>
<dbReference type="PANTHER" id="PTHR40942">
    <property type="match status" value="1"/>
</dbReference>
<evidence type="ECO:0000313" key="10">
    <source>
        <dbReference type="Proteomes" id="UP000217930"/>
    </source>
</evidence>
<dbReference type="PRINTS" id="PR00607">
    <property type="entry name" value="CYTCHROMECIE"/>
</dbReference>
<evidence type="ECO:0000313" key="12">
    <source>
        <dbReference type="Proteomes" id="UP000283829"/>
    </source>
</evidence>
<gene>
    <name evidence="8" type="ORF">CIJ84_07900</name>
    <name evidence="7" type="ORF">CNQ34_00810</name>
    <name evidence="9" type="ORF">COI09_05120</name>
</gene>
<dbReference type="Proteomes" id="UP000217930">
    <property type="component" value="Unassembled WGS sequence"/>
</dbReference>
<evidence type="ECO:0000313" key="8">
    <source>
        <dbReference type="EMBL" id="RGB15764.1"/>
    </source>
</evidence>
<reference evidence="7 10" key="1">
    <citation type="journal article" date="2017" name="Clin. Infect. Dis.">
        <title>Increased Risk for Meningococcal Disease among Men who have Sex with Men in the United States, 2012-2015.</title>
        <authorList>
            <person name="Folaranmi T.A."/>
            <person name="Kretz C.B."/>
            <person name="Kamiya H."/>
            <person name="MacNeil J.R."/>
            <person name="Whaley M.J."/>
            <person name="Blain A."/>
            <person name="Antwi M."/>
            <person name="Dorsinville M."/>
            <person name="Pacilli M."/>
            <person name="Smith S."/>
            <person name="Civen R."/>
            <person name="Ngo V."/>
            <person name="Winter K."/>
            <person name="Harriman K."/>
            <person name="Wang X."/>
            <person name="Bowen V.B."/>
            <person name="Patel M."/>
            <person name="Martin S."/>
            <person name="Misegades L."/>
            <person name="Meyer S.A."/>
        </authorList>
    </citation>
    <scope>NUCLEOTIDE SEQUENCE [LARGE SCALE GENOMIC DNA]</scope>
    <source>
        <strain evidence="7 10">M26503</strain>
    </source>
</reference>
<evidence type="ECO:0000259" key="6">
    <source>
        <dbReference type="Pfam" id="PF13442"/>
    </source>
</evidence>
<sequence>MPGIPHVGIKADWADRIKKGKDTLHKHAIEGFNTMPAKGGRGDLSDDEVKAAVDYMVNQSGGKF</sequence>
<protein>
    <submittedName>
        <fullName evidence="9">Cytochrome c5 family protein</fullName>
    </submittedName>
</protein>
<reference evidence="7" key="4">
    <citation type="submission" date="2017-09" db="EMBL/GenBank/DDBJ databases">
        <authorList>
            <person name="Kretz C."/>
            <person name="Retchless A."/>
            <person name="Wang X."/>
        </authorList>
    </citation>
    <scope>NUCLEOTIDE SEQUENCE</scope>
    <source>
        <strain evidence="7">M26503</strain>
    </source>
</reference>
<proteinExistence type="predicted"/>
<comment type="caution">
    <text evidence="9">The sequence shown here is derived from an EMBL/GenBank/DDBJ whole genome shotgun (WGS) entry which is preliminary data.</text>
</comment>
<dbReference type="InterPro" id="IPR036909">
    <property type="entry name" value="Cyt_c-like_dom_sf"/>
</dbReference>
<evidence type="ECO:0000256" key="4">
    <source>
        <dbReference type="ARBA" id="ARBA00022982"/>
    </source>
</evidence>
<reference evidence="8 11" key="2">
    <citation type="submission" date="2017-08" db="EMBL/GenBank/DDBJ databases">
        <title>Meningococcal Conjunctivitis and Endemic Carriage at a Military Recruit Training Center.</title>
        <authorList>
            <person name="Bobb A.J."/>
            <person name="Galac M.R."/>
            <person name="Snesrud E."/>
            <person name="Clagett C.D."/>
        </authorList>
    </citation>
    <scope>NUCLEOTIDE SEQUENCE [LARGE SCALE GENOMIC DNA]</scope>
    <source>
        <strain evidence="8 11">MRSN431200</strain>
    </source>
</reference>
<evidence type="ECO:0000313" key="11">
    <source>
        <dbReference type="Proteomes" id="UP000260504"/>
    </source>
</evidence>
<keyword evidence="5" id="KW-0408">Iron</keyword>
<reference evidence="9 12" key="3">
    <citation type="submission" date="2017-09" db="EMBL/GenBank/DDBJ databases">
        <title>Phenotypic and genotypic characterization of Colombian isolates of Neisseria meningitidis recovered from invasive disease.</title>
        <authorList>
            <person name="Duarte C."/>
            <person name="Gabastou J.M."/>
            <person name="Moreno J."/>
        </authorList>
    </citation>
    <scope>NUCLEOTIDE SEQUENCE [LARGE SCALE GENOMIC DNA]</scope>
    <source>
        <strain evidence="9 12">INS-Nm1124</strain>
    </source>
</reference>
<dbReference type="EMBL" id="NVYQ01000114">
    <property type="protein sequence ID" value="RGB15764.1"/>
    <property type="molecule type" value="Genomic_DNA"/>
</dbReference>
<keyword evidence="2" id="KW-0349">Heme</keyword>
<organism evidence="9 12">
    <name type="scientific">Neisseria meningitidis</name>
    <dbReference type="NCBI Taxonomy" id="487"/>
    <lineage>
        <taxon>Bacteria</taxon>
        <taxon>Pseudomonadati</taxon>
        <taxon>Pseudomonadota</taxon>
        <taxon>Betaproteobacteria</taxon>
        <taxon>Neisseriales</taxon>
        <taxon>Neisseriaceae</taxon>
        <taxon>Neisseria</taxon>
    </lineage>
</organism>
<dbReference type="EMBL" id="NWXB01000007">
    <property type="protein sequence ID" value="RQJ67165.1"/>
    <property type="molecule type" value="Genomic_DNA"/>
</dbReference>
<dbReference type="GO" id="GO:0005506">
    <property type="term" value="F:iron ion binding"/>
    <property type="evidence" value="ECO:0007669"/>
    <property type="project" value="InterPro"/>
</dbReference>
<evidence type="ECO:0000256" key="5">
    <source>
        <dbReference type="ARBA" id="ARBA00023004"/>
    </source>
</evidence>
<evidence type="ECO:0000256" key="1">
    <source>
        <dbReference type="ARBA" id="ARBA00022448"/>
    </source>
</evidence>
<keyword evidence="1" id="KW-0813">Transport</keyword>
<keyword evidence="3" id="KW-0479">Metal-binding</keyword>
<dbReference type="Proteomes" id="UP000283829">
    <property type="component" value="Unassembled WGS sequence"/>
</dbReference>
<dbReference type="EMBL" id="NTLY01000001">
    <property type="protein sequence ID" value="PBJ88894.1"/>
    <property type="molecule type" value="Genomic_DNA"/>
</dbReference>
<dbReference type="PANTHER" id="PTHR40942:SF4">
    <property type="entry name" value="CYTOCHROME C5"/>
    <property type="match status" value="1"/>
</dbReference>
<dbReference type="SUPFAM" id="SSF46626">
    <property type="entry name" value="Cytochrome c"/>
    <property type="match status" value="1"/>
</dbReference>
<dbReference type="InterPro" id="IPR002323">
    <property type="entry name" value="Cyt_CIE"/>
</dbReference>
<dbReference type="GO" id="GO:0009055">
    <property type="term" value="F:electron transfer activity"/>
    <property type="evidence" value="ECO:0007669"/>
    <property type="project" value="InterPro"/>
</dbReference>
<dbReference type="InterPro" id="IPR009056">
    <property type="entry name" value="Cyt_c-like_dom"/>
</dbReference>
<evidence type="ECO:0000256" key="2">
    <source>
        <dbReference type="ARBA" id="ARBA00022617"/>
    </source>
</evidence>
<dbReference type="Pfam" id="PF13442">
    <property type="entry name" value="Cytochrome_CBB3"/>
    <property type="match status" value="1"/>
</dbReference>
<dbReference type="AlphaFoldDB" id="A0A1V0G6N4"/>
<accession>A0A1V0G6N4</accession>
<evidence type="ECO:0000313" key="9">
    <source>
        <dbReference type="EMBL" id="RQJ67165.1"/>
    </source>
</evidence>
<evidence type="ECO:0000256" key="3">
    <source>
        <dbReference type="ARBA" id="ARBA00022723"/>
    </source>
</evidence>
<evidence type="ECO:0000313" key="7">
    <source>
        <dbReference type="EMBL" id="PBJ88894.1"/>
    </source>
</evidence>
<keyword evidence="4" id="KW-0249">Electron transport</keyword>
<dbReference type="Proteomes" id="UP000260504">
    <property type="component" value="Unassembled WGS sequence"/>
</dbReference>
<dbReference type="Gene3D" id="1.10.760.10">
    <property type="entry name" value="Cytochrome c-like domain"/>
    <property type="match status" value="1"/>
</dbReference>
<feature type="domain" description="Cytochrome c" evidence="6">
    <location>
        <begin position="11"/>
        <end position="56"/>
    </location>
</feature>